<protein>
    <submittedName>
        <fullName evidence="1">Uncharacterized protein</fullName>
    </submittedName>
</protein>
<organism evidence="1 2">
    <name type="scientific">Pseudonocardia ailaonensis</name>
    <dbReference type="NCBI Taxonomy" id="367279"/>
    <lineage>
        <taxon>Bacteria</taxon>
        <taxon>Bacillati</taxon>
        <taxon>Actinomycetota</taxon>
        <taxon>Actinomycetes</taxon>
        <taxon>Pseudonocardiales</taxon>
        <taxon>Pseudonocardiaceae</taxon>
        <taxon>Pseudonocardia</taxon>
    </lineage>
</organism>
<gene>
    <name evidence="1" type="ORF">GCM10009836_67580</name>
</gene>
<proteinExistence type="predicted"/>
<dbReference type="Proteomes" id="UP001500449">
    <property type="component" value="Unassembled WGS sequence"/>
</dbReference>
<name>A0ABN2NNN8_9PSEU</name>
<keyword evidence="2" id="KW-1185">Reference proteome</keyword>
<evidence type="ECO:0000313" key="2">
    <source>
        <dbReference type="Proteomes" id="UP001500449"/>
    </source>
</evidence>
<dbReference type="EMBL" id="BAAAQK010000028">
    <property type="protein sequence ID" value="GAA1876697.1"/>
    <property type="molecule type" value="Genomic_DNA"/>
</dbReference>
<reference evidence="1 2" key="1">
    <citation type="journal article" date="2019" name="Int. J. Syst. Evol. Microbiol.">
        <title>The Global Catalogue of Microorganisms (GCM) 10K type strain sequencing project: providing services to taxonomists for standard genome sequencing and annotation.</title>
        <authorList>
            <consortium name="The Broad Institute Genomics Platform"/>
            <consortium name="The Broad Institute Genome Sequencing Center for Infectious Disease"/>
            <person name="Wu L."/>
            <person name="Ma J."/>
        </authorList>
    </citation>
    <scope>NUCLEOTIDE SEQUENCE [LARGE SCALE GENOMIC DNA]</scope>
    <source>
        <strain evidence="1 2">JCM 16009</strain>
    </source>
</reference>
<evidence type="ECO:0000313" key="1">
    <source>
        <dbReference type="EMBL" id="GAA1876697.1"/>
    </source>
</evidence>
<sequence>MPPESPSAPACPAPTQALYVTTHVHTDGPIPGPHSLLTLASAAHRADGTPIGTFTVNLRELPGATLHPASLRDWRTRAEDWLSTRRSSRPPALATIAYARWVAQLPGAAVFVADPEAPDHLFVFWYLQRFAGEWPFARSVSAATVPHRVTTAADVCVLATCRTVLAHTG</sequence>
<dbReference type="RefSeq" id="WP_344426717.1">
    <property type="nucleotide sequence ID" value="NZ_BAAAQK010000028.1"/>
</dbReference>
<comment type="caution">
    <text evidence="1">The sequence shown here is derived from an EMBL/GenBank/DDBJ whole genome shotgun (WGS) entry which is preliminary data.</text>
</comment>
<accession>A0ABN2NNN8</accession>